<accession>D8RG75</accession>
<organism evidence="2">
    <name type="scientific">Selaginella moellendorffii</name>
    <name type="common">Spikemoss</name>
    <dbReference type="NCBI Taxonomy" id="88036"/>
    <lineage>
        <taxon>Eukaryota</taxon>
        <taxon>Viridiplantae</taxon>
        <taxon>Streptophyta</taxon>
        <taxon>Embryophyta</taxon>
        <taxon>Tracheophyta</taxon>
        <taxon>Lycopodiopsida</taxon>
        <taxon>Selaginellales</taxon>
        <taxon>Selaginellaceae</taxon>
        <taxon>Selaginella</taxon>
    </lineage>
</organism>
<gene>
    <name evidence="1" type="ORF">SELMODRAFT_410892</name>
</gene>
<dbReference type="Proteomes" id="UP000001514">
    <property type="component" value="Unassembled WGS sequence"/>
</dbReference>
<evidence type="ECO:0000313" key="1">
    <source>
        <dbReference type="EMBL" id="EFJ29246.1"/>
    </source>
</evidence>
<dbReference type="PANTHER" id="PTHR40780:SF2">
    <property type="entry name" value="DUF3669 DOMAIN-CONTAINING PROTEIN"/>
    <property type="match status" value="1"/>
</dbReference>
<evidence type="ECO:0000313" key="2">
    <source>
        <dbReference type="Proteomes" id="UP000001514"/>
    </source>
</evidence>
<protein>
    <submittedName>
        <fullName evidence="1">Uncharacterized protein</fullName>
    </submittedName>
</protein>
<dbReference type="EMBL" id="GL377578">
    <property type="protein sequence ID" value="EFJ29246.1"/>
    <property type="molecule type" value="Genomic_DNA"/>
</dbReference>
<name>D8RG75_SELML</name>
<dbReference type="InParanoid" id="D8RG75"/>
<dbReference type="Gramene" id="EFJ29246">
    <property type="protein sequence ID" value="EFJ29246"/>
    <property type="gene ID" value="SELMODRAFT_410892"/>
</dbReference>
<keyword evidence="2" id="KW-1185">Reference proteome</keyword>
<dbReference type="AlphaFoldDB" id="D8RG75"/>
<reference evidence="1 2" key="1">
    <citation type="journal article" date="2011" name="Science">
        <title>The Selaginella genome identifies genetic changes associated with the evolution of vascular plants.</title>
        <authorList>
            <person name="Banks J.A."/>
            <person name="Nishiyama T."/>
            <person name="Hasebe M."/>
            <person name="Bowman J.L."/>
            <person name="Gribskov M."/>
            <person name="dePamphilis C."/>
            <person name="Albert V.A."/>
            <person name="Aono N."/>
            <person name="Aoyama T."/>
            <person name="Ambrose B.A."/>
            <person name="Ashton N.W."/>
            <person name="Axtell M.J."/>
            <person name="Barker E."/>
            <person name="Barker M.S."/>
            <person name="Bennetzen J.L."/>
            <person name="Bonawitz N.D."/>
            <person name="Chapple C."/>
            <person name="Cheng C."/>
            <person name="Correa L.G."/>
            <person name="Dacre M."/>
            <person name="DeBarry J."/>
            <person name="Dreyer I."/>
            <person name="Elias M."/>
            <person name="Engstrom E.M."/>
            <person name="Estelle M."/>
            <person name="Feng L."/>
            <person name="Finet C."/>
            <person name="Floyd S.K."/>
            <person name="Frommer W.B."/>
            <person name="Fujita T."/>
            <person name="Gramzow L."/>
            <person name="Gutensohn M."/>
            <person name="Harholt J."/>
            <person name="Hattori M."/>
            <person name="Heyl A."/>
            <person name="Hirai T."/>
            <person name="Hiwatashi Y."/>
            <person name="Ishikawa M."/>
            <person name="Iwata M."/>
            <person name="Karol K.G."/>
            <person name="Koehler B."/>
            <person name="Kolukisaoglu U."/>
            <person name="Kubo M."/>
            <person name="Kurata T."/>
            <person name="Lalonde S."/>
            <person name="Li K."/>
            <person name="Li Y."/>
            <person name="Litt A."/>
            <person name="Lyons E."/>
            <person name="Manning G."/>
            <person name="Maruyama T."/>
            <person name="Michael T.P."/>
            <person name="Mikami K."/>
            <person name="Miyazaki S."/>
            <person name="Morinaga S."/>
            <person name="Murata T."/>
            <person name="Mueller-Roeber B."/>
            <person name="Nelson D.R."/>
            <person name="Obara M."/>
            <person name="Oguri Y."/>
            <person name="Olmstead R.G."/>
            <person name="Onodera N."/>
            <person name="Petersen B.L."/>
            <person name="Pils B."/>
            <person name="Prigge M."/>
            <person name="Rensing S.A."/>
            <person name="Riano-Pachon D.M."/>
            <person name="Roberts A.W."/>
            <person name="Sato Y."/>
            <person name="Scheller H.V."/>
            <person name="Schulz B."/>
            <person name="Schulz C."/>
            <person name="Shakirov E.V."/>
            <person name="Shibagaki N."/>
            <person name="Shinohara N."/>
            <person name="Shippen D.E."/>
            <person name="Soerensen I."/>
            <person name="Sotooka R."/>
            <person name="Sugimoto N."/>
            <person name="Sugita M."/>
            <person name="Sumikawa N."/>
            <person name="Tanurdzic M."/>
            <person name="Theissen G."/>
            <person name="Ulvskov P."/>
            <person name="Wakazuki S."/>
            <person name="Weng J.K."/>
            <person name="Willats W.W."/>
            <person name="Wipf D."/>
            <person name="Wolf P.G."/>
            <person name="Yang L."/>
            <person name="Zimmer A.D."/>
            <person name="Zhu Q."/>
            <person name="Mitros T."/>
            <person name="Hellsten U."/>
            <person name="Loque D."/>
            <person name="Otillar R."/>
            <person name="Salamov A."/>
            <person name="Schmutz J."/>
            <person name="Shapiro H."/>
            <person name="Lindquist E."/>
            <person name="Lucas S."/>
            <person name="Rokhsar D."/>
            <person name="Grigoriev I.V."/>
        </authorList>
    </citation>
    <scope>NUCLEOTIDE SEQUENCE [LARGE SCALE GENOMIC DNA]</scope>
</reference>
<sequence length="206" mass="23156">MNPTDSSARRQKHEIEILRPLQFFDALECFQPPQPGYVMELLLPPPGEKTTARLLLGVEGKAWPGSDINMITAGTIDLERGRMYAWSMGRFYAHLHHVLNLDGRDLEFHLGVHSSLQDGSVQPRLVCIDFGQVRRFNERALSLMAAAMRNRLPYIPAAGSPLWTIFREGYLAETPPARQEIAVELLAKVHPQASQAATKYTPPQSR</sequence>
<proteinExistence type="predicted"/>
<dbReference type="KEGG" id="smo:SELMODRAFT_410892"/>
<dbReference type="PANTHER" id="PTHR40780">
    <property type="entry name" value="DUF3669 DOMAIN-CONTAINING PROTEIN"/>
    <property type="match status" value="1"/>
</dbReference>
<dbReference type="HOGENOM" id="CLU_1333889_0_0_1"/>